<dbReference type="Gene3D" id="3.40.50.20">
    <property type="match status" value="1"/>
</dbReference>
<keyword evidence="5" id="KW-1185">Reference proteome</keyword>
<keyword evidence="1" id="KW-0547">Nucleotide-binding</keyword>
<feature type="domain" description="ATP-grasp" evidence="3">
    <location>
        <begin position="186"/>
        <end position="389"/>
    </location>
</feature>
<organism evidence="4 5">
    <name type="scientific">Saxophila tyrrhenica</name>
    <dbReference type="NCBI Taxonomy" id="1690608"/>
    <lineage>
        <taxon>Eukaryota</taxon>
        <taxon>Fungi</taxon>
        <taxon>Dikarya</taxon>
        <taxon>Ascomycota</taxon>
        <taxon>Pezizomycotina</taxon>
        <taxon>Dothideomycetes</taxon>
        <taxon>Dothideomycetidae</taxon>
        <taxon>Mycosphaerellales</taxon>
        <taxon>Extremaceae</taxon>
        <taxon>Saxophila</taxon>
    </lineage>
</organism>
<evidence type="ECO:0000256" key="1">
    <source>
        <dbReference type="PROSITE-ProRule" id="PRU00409"/>
    </source>
</evidence>
<keyword evidence="2" id="KW-0472">Membrane</keyword>
<evidence type="ECO:0000259" key="3">
    <source>
        <dbReference type="PROSITE" id="PS50975"/>
    </source>
</evidence>
<dbReference type="GeneID" id="89926411"/>
<evidence type="ECO:0000256" key="2">
    <source>
        <dbReference type="SAM" id="Phobius"/>
    </source>
</evidence>
<dbReference type="GO" id="GO:0005524">
    <property type="term" value="F:ATP binding"/>
    <property type="evidence" value="ECO:0007669"/>
    <property type="project" value="UniProtKB-UniRule"/>
</dbReference>
<keyword evidence="2" id="KW-1133">Transmembrane helix</keyword>
<name>A0AAV9PDC4_9PEZI</name>
<dbReference type="Gene3D" id="3.30.470.20">
    <property type="entry name" value="ATP-grasp fold, B domain"/>
    <property type="match status" value="1"/>
</dbReference>
<dbReference type="InterPro" id="IPR036291">
    <property type="entry name" value="NAD(P)-bd_dom_sf"/>
</dbReference>
<dbReference type="PROSITE" id="PS50975">
    <property type="entry name" value="ATP_GRASP"/>
    <property type="match status" value="1"/>
</dbReference>
<dbReference type="SUPFAM" id="SSF56059">
    <property type="entry name" value="Glutathione synthetase ATP-binding domain-like"/>
    <property type="match status" value="1"/>
</dbReference>
<gene>
    <name evidence="4" type="ORF">LTR77_005067</name>
</gene>
<dbReference type="EMBL" id="JAVRRT010000007">
    <property type="protein sequence ID" value="KAK5170479.1"/>
    <property type="molecule type" value="Genomic_DNA"/>
</dbReference>
<proteinExistence type="predicted"/>
<evidence type="ECO:0000313" key="5">
    <source>
        <dbReference type="Proteomes" id="UP001337655"/>
    </source>
</evidence>
<evidence type="ECO:0000313" key="4">
    <source>
        <dbReference type="EMBL" id="KAK5170479.1"/>
    </source>
</evidence>
<protein>
    <recommendedName>
        <fullName evidence="3">ATP-grasp domain-containing protein</fullName>
    </recommendedName>
</protein>
<dbReference type="Proteomes" id="UP001337655">
    <property type="component" value="Unassembled WGS sequence"/>
</dbReference>
<feature type="transmembrane region" description="Helical" evidence="2">
    <location>
        <begin position="14"/>
        <end position="41"/>
    </location>
</feature>
<keyword evidence="1" id="KW-0067">ATP-binding</keyword>
<dbReference type="SUPFAM" id="SSF51735">
    <property type="entry name" value="NAD(P)-binding Rossmann-fold domains"/>
    <property type="match status" value="1"/>
</dbReference>
<dbReference type="InterPro" id="IPR011761">
    <property type="entry name" value="ATP-grasp"/>
</dbReference>
<sequence length="499" mass="55551">MSTYQGPGVRQKNIGLILLSLAFLPVDTFFTICALVSCYISQPLATRRRNQARQKFDFSPKTILVTGVGMTKGLVIARSFYEAGHNVVGADFEPSGALACGRFSRSISEFLPLRPPKAGSGAGPYIESLLSIIKSEGVDLWVSCSGVASALEDGEAKEIIEARTSCKAIQFDMRTTQTLHEKHSFMQHTKDIGLTVPDTHYIASREAVDDALKKAPEGRKYIMKPVGMDDANRGDMTLLPRPSTVETAAHLSKLRISEKSSWILQQYISGPEYCTHSLVVKGQVKAFVACPSAELLMHYEALPSDSKLHRAMLDFTLQYARNGGESFTGHLSFDFMIDQNQMDGPHSVREGMTPTLYPIECNPRAHTAVVLFNETQGMPSAYLSVLDAPPADWTGIDIVTPHSSDKYFWIGHDLVELLLLPLVSLLLMQPAASLSDLASGFSTFVNHVLYWRDGTFERWDPLPWWCLYHIYWPMRFLQSFNSGKGWSRINVSTTKMFEC</sequence>
<dbReference type="GO" id="GO:0046872">
    <property type="term" value="F:metal ion binding"/>
    <property type="evidence" value="ECO:0007669"/>
    <property type="project" value="InterPro"/>
</dbReference>
<accession>A0AAV9PDC4</accession>
<dbReference type="AlphaFoldDB" id="A0AAV9PDC4"/>
<reference evidence="4 5" key="1">
    <citation type="submission" date="2023-08" db="EMBL/GenBank/DDBJ databases">
        <title>Black Yeasts Isolated from many extreme environments.</title>
        <authorList>
            <person name="Coleine C."/>
            <person name="Stajich J.E."/>
            <person name="Selbmann L."/>
        </authorList>
    </citation>
    <scope>NUCLEOTIDE SEQUENCE [LARGE SCALE GENOMIC DNA]</scope>
    <source>
        <strain evidence="4 5">CCFEE 5935</strain>
    </source>
</reference>
<comment type="caution">
    <text evidence="4">The sequence shown here is derived from an EMBL/GenBank/DDBJ whole genome shotgun (WGS) entry which is preliminary data.</text>
</comment>
<dbReference type="RefSeq" id="XP_064659677.1">
    <property type="nucleotide sequence ID" value="XM_064802316.1"/>
</dbReference>
<keyword evidence="2" id="KW-0812">Transmembrane</keyword>